<proteinExistence type="inferred from homology"/>
<organism evidence="8 9">
    <name type="scientific">Simplicispira hankyongi</name>
    <dbReference type="NCBI Taxonomy" id="2315688"/>
    <lineage>
        <taxon>Bacteria</taxon>
        <taxon>Pseudomonadati</taxon>
        <taxon>Pseudomonadota</taxon>
        <taxon>Betaproteobacteria</taxon>
        <taxon>Burkholderiales</taxon>
        <taxon>Comamonadaceae</taxon>
        <taxon>Simplicispira</taxon>
    </lineage>
</organism>
<dbReference type="PANTHER" id="PTHR30629:SF2">
    <property type="entry name" value="PROPHAGE INTEGRASE INTS-RELATED"/>
    <property type="match status" value="1"/>
</dbReference>
<comment type="similarity">
    <text evidence="1">Belongs to the 'phage' integrase family.</text>
</comment>
<evidence type="ECO:0000256" key="1">
    <source>
        <dbReference type="ARBA" id="ARBA00008857"/>
    </source>
</evidence>
<dbReference type="PROSITE" id="PS51898">
    <property type="entry name" value="TYR_RECOMBINASE"/>
    <property type="match status" value="1"/>
</dbReference>
<feature type="domain" description="Tyr recombinase" evidence="6">
    <location>
        <begin position="209"/>
        <end position="391"/>
    </location>
</feature>
<evidence type="ECO:0000256" key="4">
    <source>
        <dbReference type="ARBA" id="ARBA00023172"/>
    </source>
</evidence>
<evidence type="ECO:0000313" key="9">
    <source>
        <dbReference type="Proteomes" id="UP000266302"/>
    </source>
</evidence>
<dbReference type="InterPro" id="IPR010998">
    <property type="entry name" value="Integrase_recombinase_N"/>
</dbReference>
<dbReference type="Pfam" id="PF22022">
    <property type="entry name" value="Phage_int_M"/>
    <property type="match status" value="1"/>
</dbReference>
<evidence type="ECO:0000256" key="2">
    <source>
        <dbReference type="ARBA" id="ARBA00022908"/>
    </source>
</evidence>
<dbReference type="SUPFAM" id="SSF56349">
    <property type="entry name" value="DNA breaking-rejoining enzymes"/>
    <property type="match status" value="1"/>
</dbReference>
<reference evidence="8 9" key="1">
    <citation type="submission" date="2018-09" db="EMBL/GenBank/DDBJ databases">
        <title>Draft genome of Simplicispira sp. NY-02.</title>
        <authorList>
            <person name="Im W.T."/>
        </authorList>
    </citation>
    <scope>NUCLEOTIDE SEQUENCE [LARGE SCALE GENOMIC DNA]</scope>
    <source>
        <strain evidence="8 9">NY-02</strain>
    </source>
</reference>
<dbReference type="EMBL" id="QXJC01000001">
    <property type="protein sequence ID" value="RIE00085.1"/>
    <property type="molecule type" value="Genomic_DNA"/>
</dbReference>
<dbReference type="InterPro" id="IPR050808">
    <property type="entry name" value="Phage_Integrase"/>
</dbReference>
<dbReference type="GO" id="GO:0015074">
    <property type="term" value="P:DNA integration"/>
    <property type="evidence" value="ECO:0007669"/>
    <property type="project" value="UniProtKB-KW"/>
</dbReference>
<dbReference type="GO" id="GO:0003677">
    <property type="term" value="F:DNA binding"/>
    <property type="evidence" value="ECO:0007669"/>
    <property type="project" value="UniProtKB-UniRule"/>
</dbReference>
<evidence type="ECO:0000256" key="3">
    <source>
        <dbReference type="ARBA" id="ARBA00023125"/>
    </source>
</evidence>
<gene>
    <name evidence="8" type="ORF">D3F03_02590</name>
</gene>
<dbReference type="Pfam" id="PF13356">
    <property type="entry name" value="Arm-DNA-bind_3"/>
    <property type="match status" value="1"/>
</dbReference>
<dbReference type="InterPro" id="IPR044068">
    <property type="entry name" value="CB"/>
</dbReference>
<accession>A0A398CCH2</accession>
<dbReference type="CDD" id="cd00801">
    <property type="entry name" value="INT_P4_C"/>
    <property type="match status" value="1"/>
</dbReference>
<dbReference type="InterPro" id="IPR025166">
    <property type="entry name" value="Integrase_DNA_bind_dom"/>
</dbReference>
<keyword evidence="4" id="KW-0233">DNA recombination</keyword>
<evidence type="ECO:0000259" key="6">
    <source>
        <dbReference type="PROSITE" id="PS51898"/>
    </source>
</evidence>
<sequence>MADRSVNYALRATVINAAKPKAKPYVLTDGGGLYVEVLATGSKVWRYSYRLGGSRPKLTIGSYPEIGIADARDKHAELRALVAKGVDPIRYTRETTAQREAEDRARITFASFAKQWIADTLFYRSESYRSQTIRLLDAHINPTIGEKALAEVKPAHVLTIVEALKHVPTTADRCRALIQQIFNHAIRKLLVDSNPAVAIRGVIKVPPKTHHRHLSEKELAAFWKKVGMQHTASAVTVYAVKLLMLTMVRKSELRLAKWGEFDLGARIWDIPAARMKMRSPHRVYLSEQTVNLLQELKKMSGHGEYVFPMRFLGGQGKPISDATLNHFIKRLDFGVPEFSPHGMRGTAATLLRENGFSRDVVERLLAHQERSSVVAAYTHAEYADERRKALQWLADRIDKITT</sequence>
<dbReference type="GO" id="GO:0006310">
    <property type="term" value="P:DNA recombination"/>
    <property type="evidence" value="ECO:0007669"/>
    <property type="project" value="UniProtKB-KW"/>
</dbReference>
<protein>
    <submittedName>
        <fullName evidence="8">DUF4102 domain-containing protein</fullName>
    </submittedName>
</protein>
<keyword evidence="3 5" id="KW-0238">DNA-binding</keyword>
<dbReference type="InterPro" id="IPR013762">
    <property type="entry name" value="Integrase-like_cat_sf"/>
</dbReference>
<dbReference type="PANTHER" id="PTHR30629">
    <property type="entry name" value="PROPHAGE INTEGRASE"/>
    <property type="match status" value="1"/>
</dbReference>
<dbReference type="Gene3D" id="1.10.443.10">
    <property type="entry name" value="Intergrase catalytic core"/>
    <property type="match status" value="1"/>
</dbReference>
<keyword evidence="9" id="KW-1185">Reference proteome</keyword>
<dbReference type="Gene3D" id="3.30.160.390">
    <property type="entry name" value="Integrase, DNA-binding domain"/>
    <property type="match status" value="1"/>
</dbReference>
<evidence type="ECO:0000313" key="8">
    <source>
        <dbReference type="EMBL" id="RIE00085.1"/>
    </source>
</evidence>
<dbReference type="InterPro" id="IPR011010">
    <property type="entry name" value="DNA_brk_join_enz"/>
</dbReference>
<feature type="domain" description="Core-binding (CB)" evidence="7">
    <location>
        <begin position="107"/>
        <end position="186"/>
    </location>
</feature>
<evidence type="ECO:0000259" key="7">
    <source>
        <dbReference type="PROSITE" id="PS51900"/>
    </source>
</evidence>
<dbReference type="InterPro" id="IPR038488">
    <property type="entry name" value="Integrase_DNA-bd_sf"/>
</dbReference>
<keyword evidence="2" id="KW-0229">DNA integration</keyword>
<name>A0A398CCH2_9BURK</name>
<comment type="caution">
    <text evidence="8">The sequence shown here is derived from an EMBL/GenBank/DDBJ whole genome shotgun (WGS) entry which is preliminary data.</text>
</comment>
<dbReference type="PROSITE" id="PS51900">
    <property type="entry name" value="CB"/>
    <property type="match status" value="1"/>
</dbReference>
<dbReference type="Gene3D" id="1.10.150.130">
    <property type="match status" value="1"/>
</dbReference>
<dbReference type="Pfam" id="PF00589">
    <property type="entry name" value="Phage_integrase"/>
    <property type="match status" value="1"/>
</dbReference>
<dbReference type="InterPro" id="IPR002104">
    <property type="entry name" value="Integrase_catalytic"/>
</dbReference>
<dbReference type="AlphaFoldDB" id="A0A398CCH2"/>
<dbReference type="OrthoDB" id="9775880at2"/>
<dbReference type="RefSeq" id="WP_119108527.1">
    <property type="nucleotide sequence ID" value="NZ_QXJC01000001.1"/>
</dbReference>
<dbReference type="InterPro" id="IPR053876">
    <property type="entry name" value="Phage_int_M"/>
</dbReference>
<dbReference type="Proteomes" id="UP000266302">
    <property type="component" value="Unassembled WGS sequence"/>
</dbReference>
<evidence type="ECO:0000256" key="5">
    <source>
        <dbReference type="PROSITE-ProRule" id="PRU01248"/>
    </source>
</evidence>